<dbReference type="Pfam" id="PF00848">
    <property type="entry name" value="Ring_hydroxyl_A"/>
    <property type="match status" value="1"/>
</dbReference>
<dbReference type="PANTHER" id="PTHR43756">
    <property type="entry name" value="CHOLINE MONOOXYGENASE, CHLOROPLASTIC"/>
    <property type="match status" value="1"/>
</dbReference>
<evidence type="ECO:0000256" key="1">
    <source>
        <dbReference type="ARBA" id="ARBA00001962"/>
    </source>
</evidence>
<protein>
    <recommendedName>
        <fullName evidence="7">Rieske domain-containing protein</fullName>
    </recommendedName>
</protein>
<evidence type="ECO:0000256" key="5">
    <source>
        <dbReference type="ARBA" id="ARBA00023004"/>
    </source>
</evidence>
<reference evidence="8" key="1">
    <citation type="submission" date="2018-05" db="EMBL/GenBank/DDBJ databases">
        <authorList>
            <person name="Lanie J.A."/>
            <person name="Ng W.-L."/>
            <person name="Kazmierczak K.M."/>
            <person name="Andrzejewski T.M."/>
            <person name="Davidsen T.M."/>
            <person name="Wayne K.J."/>
            <person name="Tettelin H."/>
            <person name="Glass J.I."/>
            <person name="Rusch D."/>
            <person name="Podicherti R."/>
            <person name="Tsui H.-C.T."/>
            <person name="Winkler M.E."/>
        </authorList>
    </citation>
    <scope>NUCLEOTIDE SEQUENCE</scope>
</reference>
<feature type="domain" description="Rieske" evidence="7">
    <location>
        <begin position="55"/>
        <end position="167"/>
    </location>
</feature>
<dbReference type="InterPro" id="IPR015879">
    <property type="entry name" value="Ring_hydroxy_dOase_asu_C_dom"/>
</dbReference>
<dbReference type="SUPFAM" id="SSF55961">
    <property type="entry name" value="Bet v1-like"/>
    <property type="match status" value="1"/>
</dbReference>
<evidence type="ECO:0000256" key="4">
    <source>
        <dbReference type="ARBA" id="ARBA00023002"/>
    </source>
</evidence>
<keyword evidence="6" id="KW-0411">Iron-sulfur</keyword>
<dbReference type="CDD" id="cd00680">
    <property type="entry name" value="RHO_alpha_C"/>
    <property type="match status" value="1"/>
</dbReference>
<sequence length="389" mass="43139">MDQREAKNAVVALIGEDGIAAAHAPIEEASGLPNAAYVSDDWLTLERDRIFARTWIFVAAEAEFDAIGVQKPVEVAGAPVVLVRSATGINAFHNVCRHRGAQLVDAPCEKSTVTCPYHQWTYGLDGDLRSRPHFGGPGVNSRFDGNAGPSLDLVPVRCAVWNGCVFVNLDGSAEPVETWIAPFVDIAGEYDFTTVRWAGKIDFEVDANWKFVFENYMEGYHVFSLHPALLKHAPMNTRWSGEWVQSVFHNGYIAPKLTPGRGDELPHYPGLTDEQTRAGRWFLIFPTFGAEVFADQFCVLTAHPVAPDRTREEIHIFLIGDEAATGDRYREAREGIFAMWDALNREDLDAVERLQKGRRSSAYDGGRLSPHWEGPTHQLGAHVIDVILG</sequence>
<proteinExistence type="predicted"/>
<name>A0A381NIK7_9ZZZZ</name>
<evidence type="ECO:0000259" key="7">
    <source>
        <dbReference type="PROSITE" id="PS51296"/>
    </source>
</evidence>
<keyword evidence="5" id="KW-0408">Iron</keyword>
<dbReference type="EMBL" id="UINC01000382">
    <property type="protein sequence ID" value="SUZ54351.1"/>
    <property type="molecule type" value="Genomic_DNA"/>
</dbReference>
<dbReference type="InterPro" id="IPR036922">
    <property type="entry name" value="Rieske_2Fe-2S_sf"/>
</dbReference>
<dbReference type="PRINTS" id="PR00090">
    <property type="entry name" value="RNGDIOXGNASE"/>
</dbReference>
<evidence type="ECO:0000256" key="3">
    <source>
        <dbReference type="ARBA" id="ARBA00022723"/>
    </source>
</evidence>
<comment type="cofactor">
    <cofactor evidence="1">
        <name>Fe cation</name>
        <dbReference type="ChEBI" id="CHEBI:24875"/>
    </cofactor>
</comment>
<dbReference type="GO" id="GO:0005506">
    <property type="term" value="F:iron ion binding"/>
    <property type="evidence" value="ECO:0007669"/>
    <property type="project" value="InterPro"/>
</dbReference>
<keyword evidence="3" id="KW-0479">Metal-binding</keyword>
<accession>A0A381NIK7</accession>
<organism evidence="8">
    <name type="scientific">marine metagenome</name>
    <dbReference type="NCBI Taxonomy" id="408172"/>
    <lineage>
        <taxon>unclassified sequences</taxon>
        <taxon>metagenomes</taxon>
        <taxon>ecological metagenomes</taxon>
    </lineage>
</organism>
<dbReference type="Pfam" id="PF00355">
    <property type="entry name" value="Rieske"/>
    <property type="match status" value="1"/>
</dbReference>
<keyword evidence="2" id="KW-0001">2Fe-2S</keyword>
<dbReference type="InterPro" id="IPR001663">
    <property type="entry name" value="Rng_hydr_dOase-A"/>
</dbReference>
<dbReference type="SUPFAM" id="SSF50022">
    <property type="entry name" value="ISP domain"/>
    <property type="match status" value="1"/>
</dbReference>
<dbReference type="GO" id="GO:0051537">
    <property type="term" value="F:2 iron, 2 sulfur cluster binding"/>
    <property type="evidence" value="ECO:0007669"/>
    <property type="project" value="UniProtKB-KW"/>
</dbReference>
<gene>
    <name evidence="8" type="ORF">METZ01_LOCUS7205</name>
</gene>
<dbReference type="Gene3D" id="2.102.10.10">
    <property type="entry name" value="Rieske [2Fe-2S] iron-sulphur domain"/>
    <property type="match status" value="1"/>
</dbReference>
<dbReference type="PROSITE" id="PS51296">
    <property type="entry name" value="RIESKE"/>
    <property type="match status" value="1"/>
</dbReference>
<dbReference type="GO" id="GO:0016491">
    <property type="term" value="F:oxidoreductase activity"/>
    <property type="evidence" value="ECO:0007669"/>
    <property type="project" value="UniProtKB-KW"/>
</dbReference>
<evidence type="ECO:0000256" key="2">
    <source>
        <dbReference type="ARBA" id="ARBA00022714"/>
    </source>
</evidence>
<dbReference type="PANTHER" id="PTHR43756:SF5">
    <property type="entry name" value="CHOLINE MONOOXYGENASE, CHLOROPLASTIC"/>
    <property type="match status" value="1"/>
</dbReference>
<keyword evidence="4" id="KW-0560">Oxidoreductase</keyword>
<dbReference type="Gene3D" id="3.90.380.10">
    <property type="entry name" value="Naphthalene 1,2-dioxygenase Alpha Subunit, Chain A, domain 1"/>
    <property type="match status" value="2"/>
</dbReference>
<dbReference type="CDD" id="cd03469">
    <property type="entry name" value="Rieske_RO_Alpha_N"/>
    <property type="match status" value="1"/>
</dbReference>
<dbReference type="InterPro" id="IPR017941">
    <property type="entry name" value="Rieske_2Fe-2S"/>
</dbReference>
<evidence type="ECO:0000256" key="6">
    <source>
        <dbReference type="ARBA" id="ARBA00023014"/>
    </source>
</evidence>
<dbReference type="AlphaFoldDB" id="A0A381NIK7"/>
<evidence type="ECO:0000313" key="8">
    <source>
        <dbReference type="EMBL" id="SUZ54351.1"/>
    </source>
</evidence>